<name>A0A1H4F0P8_9BACI</name>
<accession>A0A1H4F0P8</accession>
<dbReference type="EMBL" id="FNQR01000010">
    <property type="protein sequence ID" value="SEA90781.1"/>
    <property type="molecule type" value="Genomic_DNA"/>
</dbReference>
<gene>
    <name evidence="1" type="ORF">SAMN05421743_11065</name>
</gene>
<evidence type="ECO:0000313" key="1">
    <source>
        <dbReference type="EMBL" id="SEA90781.1"/>
    </source>
</evidence>
<dbReference type="SUPFAM" id="SSF69318">
    <property type="entry name" value="Integrin alpha N-terminal domain"/>
    <property type="match status" value="1"/>
</dbReference>
<reference evidence="1 2" key="1">
    <citation type="submission" date="2016-10" db="EMBL/GenBank/DDBJ databases">
        <authorList>
            <person name="de Groot N.N."/>
        </authorList>
    </citation>
    <scope>NUCLEOTIDE SEQUENCE [LARGE SCALE GENOMIC DNA]</scope>
    <source>
        <strain evidence="1 2">CCM7597</strain>
    </source>
</reference>
<protein>
    <recommendedName>
        <fullName evidence="3">Repeat domain-containing protein</fullName>
    </recommendedName>
</protein>
<dbReference type="InterPro" id="IPR028994">
    <property type="entry name" value="Integrin_alpha_N"/>
</dbReference>
<dbReference type="STRING" id="571932.SAMN05421743_11065"/>
<evidence type="ECO:0008006" key="3">
    <source>
        <dbReference type="Google" id="ProtNLM"/>
    </source>
</evidence>
<sequence>MNKYYFNPNMRVSGVVASVTGDVNGDKIPDIVYVTGYRESDVSIIQNMTLGIRDGATGVSVSIPLKENMGYDPTLFLGDFTGYGINDILISIPTGGSGGMTNDYIFSFVNNEARLLFDSEVFNQAYQYEVTYQDNYKVEILSKRNNTRYLIDLSLRDPGYLNEIYDTNGKLRSPVSGWVDPISGLYPIDFAFDDVYEIIAYQQIAGTYHADTLGTIQNRLKWNGYMFVLDYQDLAIYGSQG</sequence>
<organism evidence="1 2">
    <name type="scientific">Thalassobacillus cyri</name>
    <dbReference type="NCBI Taxonomy" id="571932"/>
    <lineage>
        <taxon>Bacteria</taxon>
        <taxon>Bacillati</taxon>
        <taxon>Bacillota</taxon>
        <taxon>Bacilli</taxon>
        <taxon>Bacillales</taxon>
        <taxon>Bacillaceae</taxon>
        <taxon>Thalassobacillus</taxon>
    </lineage>
</organism>
<evidence type="ECO:0000313" key="2">
    <source>
        <dbReference type="Proteomes" id="UP000198584"/>
    </source>
</evidence>
<proteinExistence type="predicted"/>
<dbReference type="AlphaFoldDB" id="A0A1H4F0P8"/>
<keyword evidence="2" id="KW-1185">Reference proteome</keyword>
<dbReference type="Proteomes" id="UP000198584">
    <property type="component" value="Unassembled WGS sequence"/>
</dbReference>